<dbReference type="Gene3D" id="1.20.120.1750">
    <property type="match status" value="1"/>
</dbReference>
<reference evidence="1" key="1">
    <citation type="journal article" date="2021" name="IMA Fungus">
        <title>Genomic characterization of three marine fungi, including Emericellopsis atlantica sp. nov. with signatures of a generalist lifestyle and marine biomass degradation.</title>
        <authorList>
            <person name="Hagestad O.C."/>
            <person name="Hou L."/>
            <person name="Andersen J.H."/>
            <person name="Hansen E.H."/>
            <person name="Altermark B."/>
            <person name="Li C."/>
            <person name="Kuhnert E."/>
            <person name="Cox R.J."/>
            <person name="Crous P.W."/>
            <person name="Spatafora J.W."/>
            <person name="Lail K."/>
            <person name="Amirebrahimi M."/>
            <person name="Lipzen A."/>
            <person name="Pangilinan J."/>
            <person name="Andreopoulos W."/>
            <person name="Hayes R.D."/>
            <person name="Ng V."/>
            <person name="Grigoriev I.V."/>
            <person name="Jackson S.A."/>
            <person name="Sutton T.D.S."/>
            <person name="Dobson A.D.W."/>
            <person name="Rama T."/>
        </authorList>
    </citation>
    <scope>NUCLEOTIDE SEQUENCE</scope>
    <source>
        <strain evidence="1">TRa3180A</strain>
    </source>
</reference>
<comment type="caution">
    <text evidence="1">The sequence shown here is derived from an EMBL/GenBank/DDBJ whole genome shotgun (WGS) entry which is preliminary data.</text>
</comment>
<dbReference type="CDD" id="cd20336">
    <property type="entry name" value="Rcat_RBR"/>
    <property type="match status" value="1"/>
</dbReference>
<keyword evidence="2" id="KW-1185">Reference proteome</keyword>
<proteinExistence type="predicted"/>
<organism evidence="1 2">
    <name type="scientific">Calycina marina</name>
    <dbReference type="NCBI Taxonomy" id="1763456"/>
    <lineage>
        <taxon>Eukaryota</taxon>
        <taxon>Fungi</taxon>
        <taxon>Dikarya</taxon>
        <taxon>Ascomycota</taxon>
        <taxon>Pezizomycotina</taxon>
        <taxon>Leotiomycetes</taxon>
        <taxon>Helotiales</taxon>
        <taxon>Pezizellaceae</taxon>
        <taxon>Calycina</taxon>
    </lineage>
</organism>
<dbReference type="EMBL" id="MU253943">
    <property type="protein sequence ID" value="KAG9243904.1"/>
    <property type="molecule type" value="Genomic_DNA"/>
</dbReference>
<protein>
    <submittedName>
        <fullName evidence="1">Uncharacterized protein</fullName>
    </submittedName>
</protein>
<gene>
    <name evidence="1" type="ORF">BJ878DRAFT_98059</name>
</gene>
<accession>A0A9P7Z1J4</accession>
<dbReference type="AlphaFoldDB" id="A0A9P7Z1J4"/>
<name>A0A9P7Z1J4_9HELO</name>
<dbReference type="SUPFAM" id="SSF57850">
    <property type="entry name" value="RING/U-box"/>
    <property type="match status" value="1"/>
</dbReference>
<dbReference type="OrthoDB" id="9977870at2759"/>
<evidence type="ECO:0000313" key="2">
    <source>
        <dbReference type="Proteomes" id="UP000887226"/>
    </source>
</evidence>
<sequence length="411" mass="46051">MTTLQISRHREHPALKATPSTLSFRKSTEEINEKNNRLAKMHAREASDYRKHNLRPSSFMSQDVLDKSIKAKFGLNTKEKPDLEAAYLKARSSSLDTLRIMLNTYKACLEICSSPDEREILENEFNTHTKALVEKIQGVEERLTDLSSPTKSSPVCARSSVHVKDLLPDKSSKKRNMVLSGSRFLWKNALPEHTLKKENEAPLTATVPVIKIAPASKTTPLCPPPLTQSMLAFDKVMAYMQSAKNTEGASHIRPGLEDEVYKARTGSSPGFTTYIIPSIGDKFYEYEGYEDEVYELHSLSSRIPSPSPDFMDFQLTRSGSSLPEPLDVKRKQETDSQKFARLAREEAATLAKTKMCPTCNVVIMLEPGLANKNMTCVCGGRFCWICGCLKMGCQCWEFAMVEADDETARSD</sequence>
<evidence type="ECO:0000313" key="1">
    <source>
        <dbReference type="EMBL" id="KAG9243904.1"/>
    </source>
</evidence>
<dbReference type="Proteomes" id="UP000887226">
    <property type="component" value="Unassembled WGS sequence"/>
</dbReference>